<feature type="transmembrane region" description="Helical" evidence="2">
    <location>
        <begin position="55"/>
        <end position="78"/>
    </location>
</feature>
<accession>A0A8H9L2E7</accession>
<feature type="transmembrane region" description="Helical" evidence="2">
    <location>
        <begin position="98"/>
        <end position="117"/>
    </location>
</feature>
<dbReference type="Proteomes" id="UP000648535">
    <property type="component" value="Unassembled WGS sequence"/>
</dbReference>
<keyword evidence="2" id="KW-0472">Membrane</keyword>
<reference evidence="3" key="2">
    <citation type="submission" date="2020-09" db="EMBL/GenBank/DDBJ databases">
        <authorList>
            <person name="Sun Q."/>
            <person name="Ohkuma M."/>
        </authorList>
    </citation>
    <scope>NUCLEOTIDE SEQUENCE</scope>
    <source>
        <strain evidence="3">JCM 1480</strain>
    </source>
</reference>
<dbReference type="EMBL" id="BMOI01000010">
    <property type="protein sequence ID" value="GGL05046.1"/>
    <property type="molecule type" value="Genomic_DNA"/>
</dbReference>
<comment type="caution">
    <text evidence="3">The sequence shown here is derived from an EMBL/GenBank/DDBJ whole genome shotgun (WGS) entry which is preliminary data.</text>
</comment>
<evidence type="ECO:0008006" key="5">
    <source>
        <dbReference type="Google" id="ProtNLM"/>
    </source>
</evidence>
<keyword evidence="2" id="KW-1133">Transmembrane helix</keyword>
<protein>
    <recommendedName>
        <fullName evidence="5">Potassium transporter Trk</fullName>
    </recommendedName>
</protein>
<evidence type="ECO:0000256" key="2">
    <source>
        <dbReference type="SAM" id="Phobius"/>
    </source>
</evidence>
<organism evidence="3 4">
    <name type="scientific">Curtobacterium luteum</name>
    <dbReference type="NCBI Taxonomy" id="33881"/>
    <lineage>
        <taxon>Bacteria</taxon>
        <taxon>Bacillati</taxon>
        <taxon>Actinomycetota</taxon>
        <taxon>Actinomycetes</taxon>
        <taxon>Micrococcales</taxon>
        <taxon>Microbacteriaceae</taxon>
        <taxon>Curtobacterium</taxon>
    </lineage>
</organism>
<dbReference type="AlphaFoldDB" id="A0A8H9L2E7"/>
<name>A0A8H9L2E7_9MICO</name>
<proteinExistence type="predicted"/>
<reference evidence="3" key="1">
    <citation type="journal article" date="2014" name="Int. J. Syst. Evol. Microbiol.">
        <title>Complete genome sequence of Corynebacterium casei LMG S-19264T (=DSM 44701T), isolated from a smear-ripened cheese.</title>
        <authorList>
            <consortium name="US DOE Joint Genome Institute (JGI-PGF)"/>
            <person name="Walter F."/>
            <person name="Albersmeier A."/>
            <person name="Kalinowski J."/>
            <person name="Ruckert C."/>
        </authorList>
    </citation>
    <scope>NUCLEOTIDE SEQUENCE</scope>
    <source>
        <strain evidence="3">JCM 1480</strain>
    </source>
</reference>
<gene>
    <name evidence="3" type="ORF">GCM10009769_23900</name>
</gene>
<keyword evidence="2" id="KW-0812">Transmembrane</keyword>
<feature type="region of interest" description="Disordered" evidence="1">
    <location>
        <begin position="137"/>
        <end position="156"/>
    </location>
</feature>
<evidence type="ECO:0000313" key="3">
    <source>
        <dbReference type="EMBL" id="GGL05046.1"/>
    </source>
</evidence>
<evidence type="ECO:0000256" key="1">
    <source>
        <dbReference type="SAM" id="MobiDB-lite"/>
    </source>
</evidence>
<sequence>MPSILPGIAFCAQAGARPTVGDNGVVSTTDGPEERPAPNAVSTADAVTIRRAPKFGVFIVGGAVVGFLVTLVVVSATMNIDRGDQQETASFGSLVGYFSLWGVTIGAFVGAVVAVVLDRVFARRAAELTAERVDVEPAPETVDGEIEEHGDDVAGR</sequence>
<evidence type="ECO:0000313" key="4">
    <source>
        <dbReference type="Proteomes" id="UP000648535"/>
    </source>
</evidence>